<evidence type="ECO:0000313" key="3">
    <source>
        <dbReference type="Proteomes" id="UP000504631"/>
    </source>
</evidence>
<dbReference type="GO" id="GO:0043041">
    <property type="term" value="P:amino acid activation for nonribosomal peptide biosynthetic process"/>
    <property type="evidence" value="ECO:0007669"/>
    <property type="project" value="TreeGrafter"/>
</dbReference>
<dbReference type="Proteomes" id="UP000504631">
    <property type="component" value="Unplaced"/>
</dbReference>
<organism evidence="3 4">
    <name type="scientific">Bombus vosnesenskii</name>
    <dbReference type="NCBI Taxonomy" id="207650"/>
    <lineage>
        <taxon>Eukaryota</taxon>
        <taxon>Metazoa</taxon>
        <taxon>Ecdysozoa</taxon>
        <taxon>Arthropoda</taxon>
        <taxon>Hexapoda</taxon>
        <taxon>Insecta</taxon>
        <taxon>Pterygota</taxon>
        <taxon>Neoptera</taxon>
        <taxon>Endopterygota</taxon>
        <taxon>Hymenoptera</taxon>
        <taxon>Apocrita</taxon>
        <taxon>Aculeata</taxon>
        <taxon>Apoidea</taxon>
        <taxon>Anthophila</taxon>
        <taxon>Apidae</taxon>
        <taxon>Bombus</taxon>
        <taxon>Pyrobombus</taxon>
    </lineage>
</organism>
<name>A0A6J3KT69_9HYME</name>
<dbReference type="InterPro" id="IPR052091">
    <property type="entry name" value="Beta-ala_Activ/Resist"/>
</dbReference>
<accession>A0A6J3KT69</accession>
<dbReference type="Pfam" id="PF00501">
    <property type="entry name" value="AMP-binding"/>
    <property type="match status" value="1"/>
</dbReference>
<reference evidence="4" key="1">
    <citation type="submission" date="2025-08" db="UniProtKB">
        <authorList>
            <consortium name="RefSeq"/>
        </authorList>
    </citation>
    <scope>IDENTIFICATION</scope>
    <source>
        <tissue evidence="4">Muscle</tissue>
    </source>
</reference>
<dbReference type="InterPro" id="IPR045851">
    <property type="entry name" value="AMP-bd_C_sf"/>
</dbReference>
<dbReference type="InterPro" id="IPR002372">
    <property type="entry name" value="PQQ_rpt_dom"/>
</dbReference>
<dbReference type="SUPFAM" id="SSF50998">
    <property type="entry name" value="Quinoprotein alcohol dehydrogenase-like"/>
    <property type="match status" value="1"/>
</dbReference>
<dbReference type="PANTHER" id="PTHR44394:SF1">
    <property type="entry name" value="BETA-ALANINE-ACTIVATING ENZYME"/>
    <property type="match status" value="1"/>
</dbReference>
<dbReference type="Gene3D" id="3.40.50.12780">
    <property type="entry name" value="N-terminal domain of ligase-like"/>
    <property type="match status" value="1"/>
</dbReference>
<proteinExistence type="predicted"/>
<protein>
    <submittedName>
        <fullName evidence="4">Beta-alanine-activating enzyme isoform X1</fullName>
    </submittedName>
</protein>
<dbReference type="SUPFAM" id="SSF56801">
    <property type="entry name" value="Acetyl-CoA synthetase-like"/>
    <property type="match status" value="1"/>
</dbReference>
<evidence type="ECO:0000259" key="1">
    <source>
        <dbReference type="Pfam" id="PF00501"/>
    </source>
</evidence>
<dbReference type="RefSeq" id="XP_033356255.1">
    <property type="nucleotide sequence ID" value="XM_033500364.1"/>
</dbReference>
<dbReference type="AlphaFoldDB" id="A0A6J3KT69"/>
<dbReference type="InterPro" id="IPR018391">
    <property type="entry name" value="PQQ_b-propeller_rpt"/>
</dbReference>
<dbReference type="GeneID" id="117236929"/>
<sequence>MDNEKENFLFYPNGSKNLAKKLHDICNWDQLDNIAIEYHDLQEIIYINYRELLVTQSLISDYLKCIKNIEFIGINFDIPEYCVISVILGILSSEHSFVNIPVDSTEFMNLKNHLSLHYFFSKQMDVEGDIVYKFKIHRECIYLIKIKDVQKQIIQKVKQNYYAYAISTSGSTGASKVVRVPHSCIVPNVLDLNKILGITNCDKISQFTNFTFDPSIIEIFLALSNAATLFMVSKLLKSDPNRLLKESYSNQITVLQITPSVFMYSWTAESLKSSILSNNTLLRAILFGGEPFPKLELISEAKHPYNNTKIYNIYGITEVSCWASINEIMITNTQFNVHCLGQVLSHTIFQVRNERDEVITNGTGFLYIGSNQRVCLINDENIEDLELPVFRDSGDIVNIDEEGRIFYKGRRDSFIKRFGNKVDLSKLKEFVLQIDFVKSCYVIWDDSCHHLHLYFSTKENVTNNHNINTDIMEHLHKLDSLYRPDKIHFMEHIEFTSSGKISLEFLKKYHIQRMVIHQAIENIDFQQIKIAFKSIWKNNLQCENDGFVKLGGTSVIALQLSNTISETLNIEFPELIGMLLMDATIDECLSYIKSVILNNDQKKMINLKSHFNSTKEFPLTNIGKEDMKSLEDSHEKRKTCDLMIQTNEIYTCQWYKCRGQTCKNVSDINEEHKLQYNAISNVKILETYDLKKCVDASPTVFHYSDGKTYATVGSHSGFIFTFGLQEKCHNSTFKIKLPDRVEASVLVLDDFRGIVGCYDGNIYCFHLKTGDIIWNHQTGNVVKSSAILCKIKGIIFVGSYDCYIYCLSVKDGSEIWKSKFGDGSVSASGCLHVSSDTVLFGTLDGLCLALQQSSGKLIWKHKLSDPIFVAPLSLNNGLVLFCSVTGLLCCFDVEVNVKMWSYKINGNVFSYIVKQSDTSTKHETIILASQNKNVYCLESKDTNFKTKPTLKYILNLHSPIFATPWCENDFLFIACTDGTLNIYNSIENSLIKVEKFPGEVFSSPVIDNNIIIIGCRDNNVYILELV</sequence>
<dbReference type="InterPro" id="IPR015943">
    <property type="entry name" value="WD40/YVTN_repeat-like_dom_sf"/>
</dbReference>
<feature type="domain" description="AMP-dependent synthetase/ligase" evidence="1">
    <location>
        <begin position="151"/>
        <end position="371"/>
    </location>
</feature>
<feature type="domain" description="Pyrrolo-quinoline quinone repeat" evidence="2">
    <location>
        <begin position="690"/>
        <end position="1025"/>
    </location>
</feature>
<dbReference type="Pfam" id="PF13570">
    <property type="entry name" value="Beta-prop_ACSF4"/>
    <property type="match status" value="1"/>
</dbReference>
<dbReference type="InterPro" id="IPR011047">
    <property type="entry name" value="Quinoprotein_ADH-like_sf"/>
</dbReference>
<keyword evidence="3" id="KW-1185">Reference proteome</keyword>
<evidence type="ECO:0000313" key="4">
    <source>
        <dbReference type="RefSeq" id="XP_033356255.1"/>
    </source>
</evidence>
<dbReference type="PANTHER" id="PTHR44394">
    <property type="entry name" value="BETA-ALANINE-ACTIVATING ENZYME"/>
    <property type="match status" value="1"/>
</dbReference>
<dbReference type="CTD" id="132949"/>
<dbReference type="Gene3D" id="2.130.10.10">
    <property type="entry name" value="YVTN repeat-like/Quinoprotein amine dehydrogenase"/>
    <property type="match status" value="1"/>
</dbReference>
<dbReference type="InterPro" id="IPR042099">
    <property type="entry name" value="ANL_N_sf"/>
</dbReference>
<evidence type="ECO:0000259" key="2">
    <source>
        <dbReference type="Pfam" id="PF13570"/>
    </source>
</evidence>
<dbReference type="Gene3D" id="3.30.300.30">
    <property type="match status" value="1"/>
</dbReference>
<gene>
    <name evidence="4" type="primary">LOC117236929</name>
</gene>
<dbReference type="InterPro" id="IPR000873">
    <property type="entry name" value="AMP-dep_synth/lig_dom"/>
</dbReference>
<dbReference type="SMART" id="SM00564">
    <property type="entry name" value="PQQ"/>
    <property type="match status" value="5"/>
</dbReference>
<dbReference type="KEGG" id="bvk:117236929"/>